<feature type="domain" description="HTH tetR-type" evidence="5">
    <location>
        <begin position="7"/>
        <end position="67"/>
    </location>
</feature>
<dbReference type="PRINTS" id="PR00455">
    <property type="entry name" value="HTHTETR"/>
</dbReference>
<keyword evidence="3" id="KW-0804">Transcription</keyword>
<dbReference type="SUPFAM" id="SSF46689">
    <property type="entry name" value="Homeodomain-like"/>
    <property type="match status" value="1"/>
</dbReference>
<dbReference type="Pfam" id="PF00440">
    <property type="entry name" value="TetR_N"/>
    <property type="match status" value="1"/>
</dbReference>
<dbReference type="PANTHER" id="PTHR47506:SF1">
    <property type="entry name" value="HTH-TYPE TRANSCRIPTIONAL REGULATOR YJDC"/>
    <property type="match status" value="1"/>
</dbReference>
<keyword evidence="2 4" id="KW-0238">DNA-binding</keyword>
<name>A0A9W6JZ07_9HYPH</name>
<evidence type="ECO:0000256" key="2">
    <source>
        <dbReference type="ARBA" id="ARBA00023125"/>
    </source>
</evidence>
<sequence>MGMGNLTSTSDDILACARSLIVAGGYNGFSYADIADVVGIRKASIHHHFPSKLDLVRTLVARYREEAKAGVAKLELQVSDPLDQLRFYVGYWEACIADASAPFCVCALLASQLPVLPEAVGLEVRAHFRFLSEWLTSVLERGMQQGQLRLTSSPRAEAEAFMATVHGAMLSARAYGDPKIFAVVTGQLLVRLALRIPCDESHEAQ</sequence>
<comment type="caution">
    <text evidence="6">The sequence shown here is derived from an EMBL/GenBank/DDBJ whole genome shotgun (WGS) entry which is preliminary data.</text>
</comment>
<dbReference type="PROSITE" id="PS50977">
    <property type="entry name" value="HTH_TETR_2"/>
    <property type="match status" value="1"/>
</dbReference>
<organism evidence="6 7">
    <name type="scientific">Ancylobacter defluvii</name>
    <dbReference type="NCBI Taxonomy" id="1282440"/>
    <lineage>
        <taxon>Bacteria</taxon>
        <taxon>Pseudomonadati</taxon>
        <taxon>Pseudomonadota</taxon>
        <taxon>Alphaproteobacteria</taxon>
        <taxon>Hyphomicrobiales</taxon>
        <taxon>Xanthobacteraceae</taxon>
        <taxon>Ancylobacter</taxon>
    </lineage>
</organism>
<feature type="DNA-binding region" description="H-T-H motif" evidence="4">
    <location>
        <begin position="30"/>
        <end position="49"/>
    </location>
</feature>
<accession>A0A9W6JZ07</accession>
<reference evidence="6" key="1">
    <citation type="journal article" date="2014" name="Int. J. Syst. Evol. Microbiol.">
        <title>Complete genome sequence of Corynebacterium casei LMG S-19264T (=DSM 44701T), isolated from a smear-ripened cheese.</title>
        <authorList>
            <consortium name="US DOE Joint Genome Institute (JGI-PGF)"/>
            <person name="Walter F."/>
            <person name="Albersmeier A."/>
            <person name="Kalinowski J."/>
            <person name="Ruckert C."/>
        </authorList>
    </citation>
    <scope>NUCLEOTIDE SEQUENCE</scope>
    <source>
        <strain evidence="6">VKM B-2789</strain>
    </source>
</reference>
<keyword evidence="7" id="KW-1185">Reference proteome</keyword>
<protein>
    <submittedName>
        <fullName evidence="6">TetR family transcriptional regulator</fullName>
    </submittedName>
</protein>
<dbReference type="Gene3D" id="1.10.357.10">
    <property type="entry name" value="Tetracycline Repressor, domain 2"/>
    <property type="match status" value="1"/>
</dbReference>
<evidence type="ECO:0000256" key="3">
    <source>
        <dbReference type="ARBA" id="ARBA00023163"/>
    </source>
</evidence>
<evidence type="ECO:0000256" key="4">
    <source>
        <dbReference type="PROSITE-ProRule" id="PRU00335"/>
    </source>
</evidence>
<reference evidence="6" key="2">
    <citation type="submission" date="2023-01" db="EMBL/GenBank/DDBJ databases">
        <authorList>
            <person name="Sun Q."/>
            <person name="Evtushenko L."/>
        </authorList>
    </citation>
    <scope>NUCLEOTIDE SEQUENCE</scope>
    <source>
        <strain evidence="6">VKM B-2789</strain>
    </source>
</reference>
<dbReference type="Proteomes" id="UP001143330">
    <property type="component" value="Unassembled WGS sequence"/>
</dbReference>
<dbReference type="Pfam" id="PF16925">
    <property type="entry name" value="TetR_C_13"/>
    <property type="match status" value="1"/>
</dbReference>
<evidence type="ECO:0000259" key="5">
    <source>
        <dbReference type="PROSITE" id="PS50977"/>
    </source>
</evidence>
<dbReference type="EMBL" id="BSFM01000017">
    <property type="protein sequence ID" value="GLK85757.1"/>
    <property type="molecule type" value="Genomic_DNA"/>
</dbReference>
<dbReference type="PANTHER" id="PTHR47506">
    <property type="entry name" value="TRANSCRIPTIONAL REGULATORY PROTEIN"/>
    <property type="match status" value="1"/>
</dbReference>
<dbReference type="InterPro" id="IPR009057">
    <property type="entry name" value="Homeodomain-like_sf"/>
</dbReference>
<dbReference type="InterPro" id="IPR036271">
    <property type="entry name" value="Tet_transcr_reg_TetR-rel_C_sf"/>
</dbReference>
<evidence type="ECO:0000256" key="1">
    <source>
        <dbReference type="ARBA" id="ARBA00023015"/>
    </source>
</evidence>
<keyword evidence="1" id="KW-0805">Transcription regulation</keyword>
<dbReference type="InterPro" id="IPR011075">
    <property type="entry name" value="TetR_C"/>
</dbReference>
<dbReference type="GO" id="GO:0003677">
    <property type="term" value="F:DNA binding"/>
    <property type="evidence" value="ECO:0007669"/>
    <property type="project" value="UniProtKB-UniRule"/>
</dbReference>
<evidence type="ECO:0000313" key="6">
    <source>
        <dbReference type="EMBL" id="GLK85757.1"/>
    </source>
</evidence>
<evidence type="ECO:0000313" key="7">
    <source>
        <dbReference type="Proteomes" id="UP001143330"/>
    </source>
</evidence>
<proteinExistence type="predicted"/>
<gene>
    <name evidence="6" type="ORF">GCM10017653_38270</name>
</gene>
<dbReference type="SUPFAM" id="SSF48498">
    <property type="entry name" value="Tetracyclin repressor-like, C-terminal domain"/>
    <property type="match status" value="1"/>
</dbReference>
<dbReference type="InterPro" id="IPR001647">
    <property type="entry name" value="HTH_TetR"/>
</dbReference>
<dbReference type="AlphaFoldDB" id="A0A9W6JZ07"/>